<dbReference type="PANTHER" id="PTHR43406">
    <property type="entry name" value="TRYPTOPHAN SYNTHASE, ALPHA CHAIN"/>
    <property type="match status" value="1"/>
</dbReference>
<dbReference type="InterPro" id="IPR011060">
    <property type="entry name" value="RibuloseP-bd_barrel"/>
</dbReference>
<evidence type="ECO:0000256" key="8">
    <source>
        <dbReference type="ARBA" id="ARBA00049047"/>
    </source>
</evidence>
<dbReference type="PATRIC" id="fig|761659.10.peg.2038"/>
<evidence type="ECO:0000256" key="9">
    <source>
        <dbReference type="HAMAP-Rule" id="MF_00131"/>
    </source>
</evidence>
<comment type="catalytic activity">
    <reaction evidence="8 9">
        <text>(1S,2R)-1-C-(indol-3-yl)glycerol 3-phosphate + L-serine = D-glyceraldehyde 3-phosphate + L-tryptophan + H2O</text>
        <dbReference type="Rhea" id="RHEA:10532"/>
        <dbReference type="ChEBI" id="CHEBI:15377"/>
        <dbReference type="ChEBI" id="CHEBI:33384"/>
        <dbReference type="ChEBI" id="CHEBI:57912"/>
        <dbReference type="ChEBI" id="CHEBI:58866"/>
        <dbReference type="ChEBI" id="CHEBI:59776"/>
        <dbReference type="EC" id="4.2.1.20"/>
    </reaction>
</comment>
<dbReference type="InterPro" id="IPR018204">
    <property type="entry name" value="Trp_synthase_alpha_AS"/>
</dbReference>
<dbReference type="PROSITE" id="PS00167">
    <property type="entry name" value="TRP_SYNTHASE_ALPHA"/>
    <property type="match status" value="1"/>
</dbReference>
<evidence type="ECO:0000256" key="6">
    <source>
        <dbReference type="ARBA" id="ARBA00023141"/>
    </source>
</evidence>
<comment type="pathway">
    <text evidence="2 9">Amino-acid biosynthesis; L-tryptophan biosynthesis; L-tryptophan from chorismate: step 5/5.</text>
</comment>
<dbReference type="HOGENOM" id="CLU_016734_0_0_10"/>
<name>D5H9U1_SALRM</name>
<dbReference type="Pfam" id="PF00290">
    <property type="entry name" value="Trp_syntA"/>
    <property type="match status" value="1"/>
</dbReference>
<comment type="similarity">
    <text evidence="9 10">Belongs to the TrpA family.</text>
</comment>
<dbReference type="InterPro" id="IPR002028">
    <property type="entry name" value="Trp_synthase_suA"/>
</dbReference>
<reference evidence="11 12" key="1">
    <citation type="journal article" date="2010" name="ISME J.">
        <title>Fine-scale evolution: genomic, phenotypic and ecological differentiation in two coexisting Salinibacter ruber strains.</title>
        <authorList>
            <person name="Pena A."/>
            <person name="Teeling H."/>
            <person name="Huerta-Cepas J."/>
            <person name="Santos F."/>
            <person name="Yarza P."/>
            <person name="Brito-Echeverria J."/>
            <person name="Lucio M."/>
            <person name="Schmitt-Kopplin P."/>
            <person name="Meseguer I."/>
            <person name="Schenowitz C."/>
            <person name="Dossat C."/>
            <person name="Barbe V."/>
            <person name="Dopazo J."/>
            <person name="Rossello-Mora R."/>
            <person name="Schuler M."/>
            <person name="Glockner F.O."/>
            <person name="Amann R."/>
            <person name="Gabaldon T."/>
            <person name="Anton J."/>
        </authorList>
    </citation>
    <scope>NUCLEOTIDE SEQUENCE [LARGE SCALE GENOMIC DNA]</scope>
    <source>
        <strain evidence="11 12">M8</strain>
    </source>
</reference>
<keyword evidence="7 9" id="KW-0456">Lyase</keyword>
<comment type="function">
    <text evidence="1 9">The alpha subunit is responsible for the aldol cleavage of indoleglycerol phosphate to indole and glyceraldehyde 3-phosphate.</text>
</comment>
<gene>
    <name evidence="9 11" type="primary">trpA</name>
    <name evidence="11" type="ordered locus">SRM_01875</name>
</gene>
<dbReference type="GO" id="GO:0004834">
    <property type="term" value="F:tryptophan synthase activity"/>
    <property type="evidence" value="ECO:0007669"/>
    <property type="project" value="UniProtKB-UniRule"/>
</dbReference>
<dbReference type="SUPFAM" id="SSF51366">
    <property type="entry name" value="Ribulose-phoshate binding barrel"/>
    <property type="match status" value="1"/>
</dbReference>
<comment type="subunit">
    <text evidence="3 9">Tetramer of two alpha and two beta chains.</text>
</comment>
<dbReference type="FunFam" id="3.20.20.70:FF:000037">
    <property type="entry name" value="Tryptophan synthase alpha chain"/>
    <property type="match status" value="1"/>
</dbReference>
<dbReference type="NCBIfam" id="TIGR00262">
    <property type="entry name" value="trpA"/>
    <property type="match status" value="1"/>
</dbReference>
<feature type="active site" description="Proton acceptor" evidence="9">
    <location>
        <position position="48"/>
    </location>
</feature>
<dbReference type="UniPathway" id="UPA00035">
    <property type="reaction ID" value="UER00044"/>
</dbReference>
<dbReference type="EMBL" id="FP565814">
    <property type="protein sequence ID" value="CBH24796.1"/>
    <property type="molecule type" value="Genomic_DNA"/>
</dbReference>
<dbReference type="CDD" id="cd04724">
    <property type="entry name" value="Tryptophan_synthase_alpha"/>
    <property type="match status" value="1"/>
</dbReference>
<evidence type="ECO:0000256" key="7">
    <source>
        <dbReference type="ARBA" id="ARBA00023239"/>
    </source>
</evidence>
<evidence type="ECO:0000256" key="3">
    <source>
        <dbReference type="ARBA" id="ARBA00011270"/>
    </source>
</evidence>
<reference evidence="12" key="2">
    <citation type="submission" date="2010-04" db="EMBL/GenBank/DDBJ databases">
        <title>Genome sequence of Salinibacter ruber M8.</title>
        <authorList>
            <consortium name="Genoscope"/>
        </authorList>
    </citation>
    <scope>NUCLEOTIDE SEQUENCE [LARGE SCALE GENOMIC DNA]</scope>
    <source>
        <strain evidence="12">M8</strain>
    </source>
</reference>
<dbReference type="InterPro" id="IPR013785">
    <property type="entry name" value="Aldolase_TIM"/>
</dbReference>
<dbReference type="Gene3D" id="3.20.20.70">
    <property type="entry name" value="Aldolase class I"/>
    <property type="match status" value="1"/>
</dbReference>
<evidence type="ECO:0000256" key="5">
    <source>
        <dbReference type="ARBA" id="ARBA00022822"/>
    </source>
</evidence>
<dbReference type="AlphaFoldDB" id="D5H9U1"/>
<proteinExistence type="inferred from homology"/>
<dbReference type="Proteomes" id="UP000000933">
    <property type="component" value="Chromosome"/>
</dbReference>
<evidence type="ECO:0000256" key="10">
    <source>
        <dbReference type="RuleBase" id="RU003662"/>
    </source>
</evidence>
<dbReference type="PANTHER" id="PTHR43406:SF1">
    <property type="entry name" value="TRYPTOPHAN SYNTHASE ALPHA CHAIN, CHLOROPLASTIC"/>
    <property type="match status" value="1"/>
</dbReference>
<dbReference type="HAMAP" id="MF_00131">
    <property type="entry name" value="Trp_synth_alpha"/>
    <property type="match status" value="1"/>
</dbReference>
<evidence type="ECO:0000313" key="12">
    <source>
        <dbReference type="Proteomes" id="UP000000933"/>
    </source>
</evidence>
<evidence type="ECO:0000256" key="1">
    <source>
        <dbReference type="ARBA" id="ARBA00003365"/>
    </source>
</evidence>
<accession>D5H9U1</accession>
<evidence type="ECO:0000256" key="2">
    <source>
        <dbReference type="ARBA" id="ARBA00004733"/>
    </source>
</evidence>
<feature type="active site" description="Proton acceptor" evidence="9">
    <location>
        <position position="59"/>
    </location>
</feature>
<dbReference type="EC" id="4.2.1.20" evidence="9"/>
<keyword evidence="5 9" id="KW-0822">Tryptophan biosynthesis</keyword>
<keyword evidence="6 9" id="KW-0057">Aromatic amino acid biosynthesis</keyword>
<keyword evidence="4 9" id="KW-0028">Amino-acid biosynthesis</keyword>
<organism evidence="11 12">
    <name type="scientific">Salinibacter ruber (strain M8)</name>
    <dbReference type="NCBI Taxonomy" id="761659"/>
    <lineage>
        <taxon>Bacteria</taxon>
        <taxon>Pseudomonadati</taxon>
        <taxon>Rhodothermota</taxon>
        <taxon>Rhodothermia</taxon>
        <taxon>Rhodothermales</taxon>
        <taxon>Salinibacteraceae</taxon>
        <taxon>Salinibacter</taxon>
    </lineage>
</organism>
<sequence length="279" mass="30069">MSRLDETFDALGPDEKAMGLFLTDGFPNPDATVPLLHAIDRGGADFIELGMPFSDPLAEGRPIQRASARALSHGVTLPDTLRTVEAFREDSDTPLLLMGYVNPVFKYGVDAFCRDAAEAGVDGLILPDLPPQESDALCDAAAAHGLELVFLIAPNTSDERIRVVDERATGFVYAVSVTGLTGSDLAETPSVDEYLMHARDFVAQNPLLLVGFGIKTHDDAMELSRHTDGFIVGSALINRVEALWEDPERSTTDRLDTVEGFARHLKSGTPVPTPQPNPA</sequence>
<dbReference type="KEGG" id="srm:SRM_01875"/>
<dbReference type="RefSeq" id="WP_013062138.1">
    <property type="nucleotide sequence ID" value="NC_014032.1"/>
</dbReference>
<protein>
    <recommendedName>
        <fullName evidence="9">Tryptophan synthase alpha chain</fullName>
        <ecNumber evidence="9">4.2.1.20</ecNumber>
    </recommendedName>
</protein>
<dbReference type="GO" id="GO:0005829">
    <property type="term" value="C:cytosol"/>
    <property type="evidence" value="ECO:0007669"/>
    <property type="project" value="TreeGrafter"/>
</dbReference>
<evidence type="ECO:0000313" key="11">
    <source>
        <dbReference type="EMBL" id="CBH24796.1"/>
    </source>
</evidence>
<evidence type="ECO:0000256" key="4">
    <source>
        <dbReference type="ARBA" id="ARBA00022605"/>
    </source>
</evidence>